<sequence>MQHLCHSNKQSQALTALPASYVTLSPPCSTMPLSEDSPEVHANTAETLCAITRFAPPGLSAKICSPSFIGRLFRHALEDSRPKSVLVNSLSICISLLDPKRHSFGGYHSYNRQMNNGSTVTANPEAVEGMLESLEPALIKIAIQPVPNQPSHLKLTNMNLSSSLEMWNMFLHVISDTAEFFNLFACLG</sequence>
<accession>A0A835CHI3</accession>
<evidence type="ECO:0000313" key="2">
    <source>
        <dbReference type="EMBL" id="KAF7842474.1"/>
    </source>
</evidence>
<dbReference type="Pfam" id="PF04499">
    <property type="entry name" value="SAPS"/>
    <property type="match status" value="1"/>
</dbReference>
<dbReference type="Proteomes" id="UP000634136">
    <property type="component" value="Unassembled WGS sequence"/>
</dbReference>
<organism evidence="2 3">
    <name type="scientific">Senna tora</name>
    <dbReference type="NCBI Taxonomy" id="362788"/>
    <lineage>
        <taxon>Eukaryota</taxon>
        <taxon>Viridiplantae</taxon>
        <taxon>Streptophyta</taxon>
        <taxon>Embryophyta</taxon>
        <taxon>Tracheophyta</taxon>
        <taxon>Spermatophyta</taxon>
        <taxon>Magnoliopsida</taxon>
        <taxon>eudicotyledons</taxon>
        <taxon>Gunneridae</taxon>
        <taxon>Pentapetalae</taxon>
        <taxon>rosids</taxon>
        <taxon>fabids</taxon>
        <taxon>Fabales</taxon>
        <taxon>Fabaceae</taxon>
        <taxon>Caesalpinioideae</taxon>
        <taxon>Cassia clade</taxon>
        <taxon>Senna</taxon>
    </lineage>
</organism>
<evidence type="ECO:0000313" key="3">
    <source>
        <dbReference type="Proteomes" id="UP000634136"/>
    </source>
</evidence>
<keyword evidence="3" id="KW-1185">Reference proteome</keyword>
<dbReference type="InterPro" id="IPR007587">
    <property type="entry name" value="SAPS"/>
</dbReference>
<comment type="caution">
    <text evidence="2">The sequence shown here is derived from an EMBL/GenBank/DDBJ whole genome shotgun (WGS) entry which is preliminary data.</text>
</comment>
<reference evidence="2" key="1">
    <citation type="submission" date="2020-09" db="EMBL/GenBank/DDBJ databases">
        <title>Genome-Enabled Discovery of Anthraquinone Biosynthesis in Senna tora.</title>
        <authorList>
            <person name="Kang S.-H."/>
            <person name="Pandey R.P."/>
            <person name="Lee C.-M."/>
            <person name="Sim J.-S."/>
            <person name="Jeong J.-T."/>
            <person name="Choi B.-S."/>
            <person name="Jung M."/>
            <person name="Ginzburg D."/>
            <person name="Zhao K."/>
            <person name="Won S.Y."/>
            <person name="Oh T.-J."/>
            <person name="Yu Y."/>
            <person name="Kim N.-H."/>
            <person name="Lee O.R."/>
            <person name="Lee T.-H."/>
            <person name="Bashyal P."/>
            <person name="Kim T.-S."/>
            <person name="Lee W.-H."/>
            <person name="Kawkins C."/>
            <person name="Kim C.-K."/>
            <person name="Kim J.S."/>
            <person name="Ahn B.O."/>
            <person name="Rhee S.Y."/>
            <person name="Sohng J.K."/>
        </authorList>
    </citation>
    <scope>NUCLEOTIDE SEQUENCE</scope>
    <source>
        <tissue evidence="2">Leaf</tissue>
    </source>
</reference>
<dbReference type="EMBL" id="JAAIUW010000002">
    <property type="protein sequence ID" value="KAF7842474.1"/>
    <property type="molecule type" value="Genomic_DNA"/>
</dbReference>
<protein>
    <submittedName>
        <fullName evidence="2">Serine/threonine-protein phosphatase 6 regulatory subunit 3 isoform X2</fullName>
    </submittedName>
</protein>
<proteinExistence type="inferred from homology"/>
<dbReference type="AlphaFoldDB" id="A0A835CHI3"/>
<dbReference type="PANTHER" id="PTHR12634">
    <property type="entry name" value="SIT4 YEAST -ASSOCIATING PROTEIN-RELATED"/>
    <property type="match status" value="1"/>
</dbReference>
<name>A0A835CHI3_9FABA</name>
<comment type="similarity">
    <text evidence="1">Belongs to the SAPS family.</text>
</comment>
<dbReference type="OrthoDB" id="295029at2759"/>
<gene>
    <name evidence="2" type="ORF">G2W53_004772</name>
</gene>
<evidence type="ECO:0000256" key="1">
    <source>
        <dbReference type="ARBA" id="ARBA00006180"/>
    </source>
</evidence>
<dbReference type="PANTHER" id="PTHR12634:SF37">
    <property type="entry name" value="SIT4 PHOSPHATASE-ASSOCIATED FAMILY PROTEIN"/>
    <property type="match status" value="1"/>
</dbReference>
<dbReference type="GO" id="GO:0019903">
    <property type="term" value="F:protein phosphatase binding"/>
    <property type="evidence" value="ECO:0007669"/>
    <property type="project" value="InterPro"/>
</dbReference>
<dbReference type="GO" id="GO:0019888">
    <property type="term" value="F:protein phosphatase regulator activity"/>
    <property type="evidence" value="ECO:0007669"/>
    <property type="project" value="TreeGrafter"/>
</dbReference>